<evidence type="ECO:0000313" key="2">
    <source>
        <dbReference type="EMBL" id="GES74603.1"/>
    </source>
</evidence>
<sequence length="465" mass="54678">MSNLNRDILYLIFKQLQDDKRTLLSCLLVNKTWCETTVPILWKNPWNLLKNENETLLLSVIISHLSNLSRNKIGEHKLLINSNQKPTFNYIIHCKHLDLDAILMMINKNFEKSRVLDAQNEIFNLFINENMNFTHLYIRKNFDNQIQFIHGAERCFSGIKFLSCDTGINDNIVSKLTETCKLIKELQLFISNVNYGIVKLIESQGKLLNIDLSSFLFDYESSHKIYENSLIKHASTIQCCRITRQPSIKFLSSFVNLKELELGSATSTITSWSCLGNLSFPFLQILRSSSVPIGALTCLIKNTSRFLTEIKIDYVGHDEMGNKFLIQAIYQNCPNLKYLKIMVRYCNILELETLLISCQYLDGLFLIVNDYDRRDFWNELFKVLTKSSSIKLFKFKFYSYELPRLNSLKLFFDNWRGRHPMLLQFISDKTINLKLIERYKAEGIIKKFDYDYIWGKRTYKNFEWI</sequence>
<reference evidence="2" key="2">
    <citation type="submission" date="2019-10" db="EMBL/GenBank/DDBJ databases">
        <title>Conservation and host-specific expression of non-tandemly repeated heterogenous ribosome RNA gene in arbuscular mycorrhizal fungi.</title>
        <authorList>
            <person name="Maeda T."/>
            <person name="Kobayashi Y."/>
            <person name="Nakagawa T."/>
            <person name="Ezawa T."/>
            <person name="Yamaguchi K."/>
            <person name="Bino T."/>
            <person name="Nishimoto Y."/>
            <person name="Shigenobu S."/>
            <person name="Kawaguchi M."/>
        </authorList>
    </citation>
    <scope>NUCLEOTIDE SEQUENCE</scope>
    <source>
        <strain evidence="2">HR1</strain>
    </source>
</reference>
<dbReference type="EMBL" id="BLAL01000012">
    <property type="protein sequence ID" value="GES74603.1"/>
    <property type="molecule type" value="Genomic_DNA"/>
</dbReference>
<dbReference type="OrthoDB" id="2317349at2759"/>
<name>A0A2Z6RXX5_9GLOM</name>
<keyword evidence="3" id="KW-1185">Reference proteome</keyword>
<gene>
    <name evidence="2" type="ORF">RCL2_000207200</name>
    <name evidence="1" type="ORF">RclHR1_07730009</name>
</gene>
<dbReference type="EMBL" id="BEXD01004174">
    <property type="protein sequence ID" value="GBC07856.1"/>
    <property type="molecule type" value="Genomic_DNA"/>
</dbReference>
<proteinExistence type="predicted"/>
<comment type="caution">
    <text evidence="1">The sequence shown here is derived from an EMBL/GenBank/DDBJ whole genome shotgun (WGS) entry which is preliminary data.</text>
</comment>
<organism evidence="1 3">
    <name type="scientific">Rhizophagus clarus</name>
    <dbReference type="NCBI Taxonomy" id="94130"/>
    <lineage>
        <taxon>Eukaryota</taxon>
        <taxon>Fungi</taxon>
        <taxon>Fungi incertae sedis</taxon>
        <taxon>Mucoromycota</taxon>
        <taxon>Glomeromycotina</taxon>
        <taxon>Glomeromycetes</taxon>
        <taxon>Glomerales</taxon>
        <taxon>Glomeraceae</taxon>
        <taxon>Rhizophagus</taxon>
    </lineage>
</organism>
<evidence type="ECO:0000313" key="3">
    <source>
        <dbReference type="Proteomes" id="UP000247702"/>
    </source>
</evidence>
<dbReference type="AlphaFoldDB" id="A0A2Z6RXX5"/>
<evidence type="ECO:0000313" key="1">
    <source>
        <dbReference type="EMBL" id="GBC07856.1"/>
    </source>
</evidence>
<dbReference type="Proteomes" id="UP000247702">
    <property type="component" value="Unassembled WGS sequence"/>
</dbReference>
<accession>A0A2Z6RXX5</accession>
<evidence type="ECO:0008006" key="4">
    <source>
        <dbReference type="Google" id="ProtNLM"/>
    </source>
</evidence>
<dbReference type="Proteomes" id="UP000615446">
    <property type="component" value="Unassembled WGS sequence"/>
</dbReference>
<reference evidence="1 3" key="1">
    <citation type="submission" date="2017-11" db="EMBL/GenBank/DDBJ databases">
        <title>The genome of Rhizophagus clarus HR1 reveals common genetic basis of auxotrophy among arbuscular mycorrhizal fungi.</title>
        <authorList>
            <person name="Kobayashi Y."/>
        </authorList>
    </citation>
    <scope>NUCLEOTIDE SEQUENCE [LARGE SCALE GENOMIC DNA]</scope>
    <source>
        <strain evidence="1 3">HR1</strain>
    </source>
</reference>
<protein>
    <recommendedName>
        <fullName evidence="4">F-box domain-containing protein</fullName>
    </recommendedName>
</protein>